<dbReference type="KEGG" id="psi:S70_10965"/>
<proteinExistence type="predicted"/>
<name>A0A140NJW4_PROSM</name>
<dbReference type="Pfam" id="PF14305">
    <property type="entry name" value="ATPgrasp_TupA"/>
    <property type="match status" value="1"/>
</dbReference>
<reference evidence="2" key="2">
    <citation type="submission" date="2012-04" db="EMBL/GenBank/DDBJ databases">
        <title>Complete genome sequence of Providencia stuartii clinical isolate MRSN 2154.</title>
        <authorList>
            <person name="Clifford R.J."/>
            <person name="Hang J."/>
            <person name="Riley M.C."/>
            <person name="Onmus-Leone F."/>
            <person name="Kuschner R.A."/>
            <person name="Lesho E.P."/>
            <person name="Waterman P.E."/>
        </authorList>
    </citation>
    <scope>NUCLEOTIDE SEQUENCE [LARGE SCALE GENOMIC DNA]</scope>
    <source>
        <strain evidence="2">MRSN 2154</strain>
    </source>
</reference>
<dbReference type="Proteomes" id="UP000005012">
    <property type="component" value="Chromosome"/>
</dbReference>
<accession>A0A140NJW4</accession>
<dbReference type="EMBL" id="CP003488">
    <property type="protein sequence ID" value="AFH94044.1"/>
    <property type="molecule type" value="Genomic_DNA"/>
</dbReference>
<sequence length="154" mass="18204">MNEKIGSKIDEPFYDIQKPKILCEKLIKDKNGHVPNDYKFHIFNSKEQKIFIQIDSDRFSNHKRSIYTIDGKKANFKIQPKYDEIETTFMFPENLGKMLQLAICLSEDFEYVRVDLYNCDGKIYFGEMTFCHGSGWEPISPKNADYELGSYWEE</sequence>
<organism evidence="1 2">
    <name type="scientific">Providencia stuartii (strain MRSN 2154)</name>
    <dbReference type="NCBI Taxonomy" id="1157951"/>
    <lineage>
        <taxon>Bacteria</taxon>
        <taxon>Pseudomonadati</taxon>
        <taxon>Pseudomonadota</taxon>
        <taxon>Gammaproteobacteria</taxon>
        <taxon>Enterobacterales</taxon>
        <taxon>Morganellaceae</taxon>
        <taxon>Providencia</taxon>
    </lineage>
</organism>
<gene>
    <name evidence="1" type="ordered locus">S70_10965</name>
</gene>
<evidence type="ECO:0000313" key="2">
    <source>
        <dbReference type="Proteomes" id="UP000005012"/>
    </source>
</evidence>
<reference evidence="1 2" key="1">
    <citation type="journal article" date="2012" name="J. Bacteriol.">
        <title>Complete Genome Sequence of Providencia stuartii Clinical Isolate MRSN 2154.</title>
        <authorList>
            <person name="Clifford R.J."/>
            <person name="Hang J."/>
            <person name="Riley M.C."/>
            <person name="Onmus-Leone F."/>
            <person name="Kuschner R.A."/>
            <person name="Lesho E.P."/>
            <person name="Waterman P.E."/>
        </authorList>
    </citation>
    <scope>NUCLEOTIDE SEQUENCE [LARGE SCALE GENOMIC DNA]</scope>
    <source>
        <strain evidence="1 2">MRSN 2154</strain>
    </source>
</reference>
<dbReference type="HOGENOM" id="CLU_056705_1_0_6"/>
<evidence type="ECO:0000313" key="1">
    <source>
        <dbReference type="EMBL" id="AFH94044.1"/>
    </source>
</evidence>
<dbReference type="InterPro" id="IPR029465">
    <property type="entry name" value="ATPgrasp_TupA"/>
</dbReference>
<dbReference type="AlphaFoldDB" id="A0A140NJW4"/>
<dbReference type="PATRIC" id="fig|1157951.4.peg.2203"/>
<protein>
    <submittedName>
        <fullName evidence="1">Uncharacterized protein</fullName>
    </submittedName>
</protein>